<evidence type="ECO:0000313" key="4">
    <source>
        <dbReference type="EnsemblPlants" id="AES66576"/>
    </source>
</evidence>
<dbReference type="PaxDb" id="3880-AES66576"/>
<reference evidence="2 5" key="1">
    <citation type="journal article" date="2011" name="Nature">
        <title>The Medicago genome provides insight into the evolution of rhizobial symbioses.</title>
        <authorList>
            <person name="Young N.D."/>
            <person name="Debelle F."/>
            <person name="Oldroyd G.E."/>
            <person name="Geurts R."/>
            <person name="Cannon S.B."/>
            <person name="Udvardi M.K."/>
            <person name="Benedito V.A."/>
            <person name="Mayer K.F."/>
            <person name="Gouzy J."/>
            <person name="Schoof H."/>
            <person name="Van de Peer Y."/>
            <person name="Proost S."/>
            <person name="Cook D.R."/>
            <person name="Meyers B.C."/>
            <person name="Spannagl M."/>
            <person name="Cheung F."/>
            <person name="De Mita S."/>
            <person name="Krishnakumar V."/>
            <person name="Gundlach H."/>
            <person name="Zhou S."/>
            <person name="Mudge J."/>
            <person name="Bharti A.K."/>
            <person name="Murray J.D."/>
            <person name="Naoumkina M.A."/>
            <person name="Rosen B."/>
            <person name="Silverstein K.A."/>
            <person name="Tang H."/>
            <person name="Rombauts S."/>
            <person name="Zhao P.X."/>
            <person name="Zhou P."/>
            <person name="Barbe V."/>
            <person name="Bardou P."/>
            <person name="Bechner M."/>
            <person name="Bellec A."/>
            <person name="Berger A."/>
            <person name="Berges H."/>
            <person name="Bidwell S."/>
            <person name="Bisseling T."/>
            <person name="Choisne N."/>
            <person name="Couloux A."/>
            <person name="Denny R."/>
            <person name="Deshpande S."/>
            <person name="Dai X."/>
            <person name="Doyle J.J."/>
            <person name="Dudez A.M."/>
            <person name="Farmer A.D."/>
            <person name="Fouteau S."/>
            <person name="Franken C."/>
            <person name="Gibelin C."/>
            <person name="Gish J."/>
            <person name="Goldstein S."/>
            <person name="Gonzalez A.J."/>
            <person name="Green P.J."/>
            <person name="Hallab A."/>
            <person name="Hartog M."/>
            <person name="Hua A."/>
            <person name="Humphray S.J."/>
            <person name="Jeong D.H."/>
            <person name="Jing Y."/>
            <person name="Jocker A."/>
            <person name="Kenton S.M."/>
            <person name="Kim D.J."/>
            <person name="Klee K."/>
            <person name="Lai H."/>
            <person name="Lang C."/>
            <person name="Lin S."/>
            <person name="Macmil S.L."/>
            <person name="Magdelenat G."/>
            <person name="Matthews L."/>
            <person name="McCorrison J."/>
            <person name="Monaghan E.L."/>
            <person name="Mun J.H."/>
            <person name="Najar F.Z."/>
            <person name="Nicholson C."/>
            <person name="Noirot C."/>
            <person name="O'Bleness M."/>
            <person name="Paule C.R."/>
            <person name="Poulain J."/>
            <person name="Prion F."/>
            <person name="Qin B."/>
            <person name="Qu C."/>
            <person name="Retzel E.F."/>
            <person name="Riddle C."/>
            <person name="Sallet E."/>
            <person name="Samain S."/>
            <person name="Samson N."/>
            <person name="Sanders I."/>
            <person name="Saurat O."/>
            <person name="Scarpelli C."/>
            <person name="Schiex T."/>
            <person name="Segurens B."/>
            <person name="Severin A.J."/>
            <person name="Sherrier D.J."/>
            <person name="Shi R."/>
            <person name="Sims S."/>
            <person name="Singer S.R."/>
            <person name="Sinharoy S."/>
            <person name="Sterck L."/>
            <person name="Viollet A."/>
            <person name="Wang B.B."/>
            <person name="Wang K."/>
            <person name="Wang M."/>
            <person name="Wang X."/>
            <person name="Warfsmann J."/>
            <person name="Weissenbach J."/>
            <person name="White D.D."/>
            <person name="White J.D."/>
            <person name="Wiley G.B."/>
            <person name="Wincker P."/>
            <person name="Xing Y."/>
            <person name="Yang L."/>
            <person name="Yao Z."/>
            <person name="Ying F."/>
            <person name="Zhai J."/>
            <person name="Zhou L."/>
            <person name="Zuber A."/>
            <person name="Denarie J."/>
            <person name="Dixon R.A."/>
            <person name="May G.D."/>
            <person name="Schwartz D.C."/>
            <person name="Rogers J."/>
            <person name="Quetier F."/>
            <person name="Town C.D."/>
            <person name="Roe B.A."/>
        </authorList>
    </citation>
    <scope>NUCLEOTIDE SEQUENCE [LARGE SCALE GENOMIC DNA]</scope>
    <source>
        <strain evidence="2">A17</strain>
        <strain evidence="4 5">cv. Jemalong A17</strain>
    </source>
</reference>
<evidence type="ECO:0000313" key="2">
    <source>
        <dbReference type="EMBL" id="AES66576.1"/>
    </source>
</evidence>
<sequence>MARLNSVLLITLLVLVIYSLPSSIDARKILMKLETQDVSSLKGTLPLIEITNNNMPNIHGSGRLFAHLARNGRVLVSSNPSPGAGH</sequence>
<dbReference type="Gramene" id="rna11054">
    <property type="protein sequence ID" value="RHN74920.1"/>
    <property type="gene ID" value="gene11054"/>
</dbReference>
<dbReference type="OMA" id="YDEGHAM"/>
<feature type="signal peptide" evidence="1">
    <location>
        <begin position="1"/>
        <end position="26"/>
    </location>
</feature>
<keyword evidence="5" id="KW-1185">Reference proteome</keyword>
<dbReference type="AlphaFoldDB" id="G7ITF8"/>
<protein>
    <submittedName>
        <fullName evidence="2">Transmembrane protein, putative</fullName>
    </submittedName>
</protein>
<evidence type="ECO:0000313" key="3">
    <source>
        <dbReference type="EMBL" id="RHN74920.1"/>
    </source>
</evidence>
<dbReference type="EMBL" id="PSQE01000002">
    <property type="protein sequence ID" value="RHN74920.1"/>
    <property type="molecule type" value="Genomic_DNA"/>
</dbReference>
<reference evidence="2 5" key="2">
    <citation type="journal article" date="2014" name="BMC Genomics">
        <title>An improved genome release (version Mt4.0) for the model legume Medicago truncatula.</title>
        <authorList>
            <person name="Tang H."/>
            <person name="Krishnakumar V."/>
            <person name="Bidwell S."/>
            <person name="Rosen B."/>
            <person name="Chan A."/>
            <person name="Zhou S."/>
            <person name="Gentzbittel L."/>
            <person name="Childs K.L."/>
            <person name="Yandell M."/>
            <person name="Gundlach H."/>
            <person name="Mayer K.F."/>
            <person name="Schwartz D.C."/>
            <person name="Town C.D."/>
        </authorList>
    </citation>
    <scope>GENOME REANNOTATION</scope>
    <source>
        <strain evidence="4 5">cv. Jemalong A17</strain>
    </source>
</reference>
<dbReference type="Proteomes" id="UP000002051">
    <property type="component" value="Chromosome 2"/>
</dbReference>
<accession>G7ITF8</accession>
<dbReference type="HOGENOM" id="CLU_2626831_0_0_1"/>
<dbReference type="EnsemblPlants" id="AES66576">
    <property type="protein sequence ID" value="AES66576"/>
    <property type="gene ID" value="MTR_2g075940"/>
</dbReference>
<organism evidence="2 5">
    <name type="scientific">Medicago truncatula</name>
    <name type="common">Barrel medic</name>
    <name type="synonym">Medicago tribuloides</name>
    <dbReference type="NCBI Taxonomy" id="3880"/>
    <lineage>
        <taxon>Eukaryota</taxon>
        <taxon>Viridiplantae</taxon>
        <taxon>Streptophyta</taxon>
        <taxon>Embryophyta</taxon>
        <taxon>Tracheophyta</taxon>
        <taxon>Spermatophyta</taxon>
        <taxon>Magnoliopsida</taxon>
        <taxon>eudicotyledons</taxon>
        <taxon>Gunneridae</taxon>
        <taxon>Pentapetalae</taxon>
        <taxon>rosids</taxon>
        <taxon>fabids</taxon>
        <taxon>Fabales</taxon>
        <taxon>Fabaceae</taxon>
        <taxon>Papilionoideae</taxon>
        <taxon>50 kb inversion clade</taxon>
        <taxon>NPAAA clade</taxon>
        <taxon>Hologalegina</taxon>
        <taxon>IRL clade</taxon>
        <taxon>Trifolieae</taxon>
        <taxon>Medicago</taxon>
    </lineage>
</organism>
<evidence type="ECO:0000256" key="1">
    <source>
        <dbReference type="SAM" id="SignalP"/>
    </source>
</evidence>
<reference evidence="3" key="4">
    <citation type="journal article" date="2018" name="Nat. Plants">
        <title>Whole-genome landscape of Medicago truncatula symbiotic genes.</title>
        <authorList>
            <person name="Pecrix Y."/>
            <person name="Gamas P."/>
            <person name="Carrere S."/>
        </authorList>
    </citation>
    <scope>NUCLEOTIDE SEQUENCE</scope>
    <source>
        <tissue evidence="3">Leaves</tissue>
    </source>
</reference>
<gene>
    <name evidence="2" type="ordered locus">MTR_2g075940</name>
    <name evidence="3" type="ORF">MtrunA17_Chr2g0315541</name>
</gene>
<evidence type="ECO:0000313" key="5">
    <source>
        <dbReference type="Proteomes" id="UP000002051"/>
    </source>
</evidence>
<keyword evidence="2" id="KW-0812">Transmembrane</keyword>
<keyword evidence="2" id="KW-0472">Membrane</keyword>
<proteinExistence type="predicted"/>
<dbReference type="EMBL" id="CM001218">
    <property type="protein sequence ID" value="AES66576.1"/>
    <property type="molecule type" value="Genomic_DNA"/>
</dbReference>
<keyword evidence="1" id="KW-0732">Signal</keyword>
<feature type="chain" id="PRO_5014572441" evidence="1">
    <location>
        <begin position="27"/>
        <end position="86"/>
    </location>
</feature>
<reference evidence="4" key="3">
    <citation type="submission" date="2015-04" db="UniProtKB">
        <authorList>
            <consortium name="EnsemblPlants"/>
        </authorList>
    </citation>
    <scope>IDENTIFICATION</scope>
    <source>
        <strain evidence="4">cv. Jemalong A17</strain>
    </source>
</reference>
<dbReference type="Proteomes" id="UP000265566">
    <property type="component" value="Chromosome 2"/>
</dbReference>
<name>G7ITF8_MEDTR</name>